<reference evidence="1 2" key="1">
    <citation type="journal article" date="2016" name="Genome Announc.">
        <title>Draft Genome Sequence of Criibacterium bergeronii gen. nov., sp. nov., Strain CCRI-22567T, Isolated from a Vaginal Sample from a Woman with Bacterial Vaginosis.</title>
        <authorList>
            <person name="Maheux A.F."/>
            <person name="Berube E."/>
            <person name="Boudreau D.K."/>
            <person name="Raymond F."/>
            <person name="Corbeil J."/>
            <person name="Roy P.H."/>
            <person name="Boissinot M."/>
            <person name="Omar R.F."/>
        </authorList>
    </citation>
    <scope>NUCLEOTIDE SEQUENCE [LARGE SCALE GENOMIC DNA]</scope>
    <source>
        <strain evidence="1 2">CCRI-22567</strain>
    </source>
</reference>
<keyword evidence="2" id="KW-1185">Reference proteome</keyword>
<comment type="caution">
    <text evidence="1">The sequence shown here is derived from an EMBL/GenBank/DDBJ whole genome shotgun (WGS) entry which is preliminary data.</text>
</comment>
<dbReference type="Proteomes" id="UP000093352">
    <property type="component" value="Unassembled WGS sequence"/>
</dbReference>
<proteinExistence type="predicted"/>
<dbReference type="RefSeq" id="WP_068912237.1">
    <property type="nucleotide sequence ID" value="NZ_MBEW02000028.1"/>
</dbReference>
<gene>
    <name evidence="1" type="ORF">BBG48_009405</name>
</gene>
<evidence type="ECO:0000313" key="1">
    <source>
        <dbReference type="EMBL" id="RDY20579.1"/>
    </source>
</evidence>
<dbReference type="AlphaFoldDB" id="A0A371IJB4"/>
<evidence type="ECO:0008006" key="3">
    <source>
        <dbReference type="Google" id="ProtNLM"/>
    </source>
</evidence>
<dbReference type="EMBL" id="MBEW02000028">
    <property type="protein sequence ID" value="RDY20579.1"/>
    <property type="molecule type" value="Genomic_DNA"/>
</dbReference>
<accession>A0A371IJB4</accession>
<sequence length="71" mass="7883">MSDNVKNLLVEILQNAQNLSAIGKENAATTQEANASVETQTQSIHNIIDTSETWLKICKSKCQNSKCKFEK</sequence>
<evidence type="ECO:0000313" key="2">
    <source>
        <dbReference type="Proteomes" id="UP000093352"/>
    </source>
</evidence>
<name>A0A371IJB4_9FIRM</name>
<organism evidence="1 2">
    <name type="scientific">Criibacterium bergeronii</name>
    <dbReference type="NCBI Taxonomy" id="1871336"/>
    <lineage>
        <taxon>Bacteria</taxon>
        <taxon>Bacillati</taxon>
        <taxon>Bacillota</taxon>
        <taxon>Clostridia</taxon>
        <taxon>Peptostreptococcales</taxon>
        <taxon>Filifactoraceae</taxon>
        <taxon>Criibacterium</taxon>
    </lineage>
</organism>
<protein>
    <recommendedName>
        <fullName evidence="3">Methyl-accepting chemotaxis protein</fullName>
    </recommendedName>
</protein>